<organism evidence="2 3">
    <name type="scientific">Filobasidium floriforme</name>
    <dbReference type="NCBI Taxonomy" id="5210"/>
    <lineage>
        <taxon>Eukaryota</taxon>
        <taxon>Fungi</taxon>
        <taxon>Dikarya</taxon>
        <taxon>Basidiomycota</taxon>
        <taxon>Agaricomycotina</taxon>
        <taxon>Tremellomycetes</taxon>
        <taxon>Filobasidiales</taxon>
        <taxon>Filobasidiaceae</taxon>
        <taxon>Filobasidium</taxon>
    </lineage>
</organism>
<evidence type="ECO:0000256" key="1">
    <source>
        <dbReference type="SAM" id="MobiDB-lite"/>
    </source>
</evidence>
<gene>
    <name evidence="2" type="ORF">FFLO_04364</name>
</gene>
<dbReference type="InterPro" id="IPR013169">
    <property type="entry name" value="mRNA_splic_Cwf18-like"/>
</dbReference>
<proteinExistence type="predicted"/>
<dbReference type="Proteomes" id="UP000812966">
    <property type="component" value="Unassembled WGS sequence"/>
</dbReference>
<protein>
    <recommendedName>
        <fullName evidence="4">Coiled-coil domain-containing protein 12</fullName>
    </recommendedName>
</protein>
<feature type="compositionally biased region" description="Basic and acidic residues" evidence="1">
    <location>
        <begin position="28"/>
        <end position="38"/>
    </location>
</feature>
<comment type="caution">
    <text evidence="2">The sequence shown here is derived from an EMBL/GenBank/DDBJ whole genome shotgun (WGS) entry which is preliminary data.</text>
</comment>
<dbReference type="AlphaFoldDB" id="A0A8K0NQ03"/>
<feature type="region of interest" description="Disordered" evidence="1">
    <location>
        <begin position="25"/>
        <end position="81"/>
    </location>
</feature>
<keyword evidence="3" id="KW-1185">Reference proteome</keyword>
<evidence type="ECO:0008006" key="4">
    <source>
        <dbReference type="Google" id="ProtNLM"/>
    </source>
</evidence>
<name>A0A8K0NQ03_9TREE</name>
<dbReference type="PANTHER" id="PTHR31551:SF1">
    <property type="entry name" value="COILED-COIL DOMAIN-CONTAINING PROTEIN 12"/>
    <property type="match status" value="1"/>
</dbReference>
<dbReference type="PANTHER" id="PTHR31551">
    <property type="entry name" value="PRE-MRNA-SPLICING FACTOR CWF18"/>
    <property type="match status" value="1"/>
</dbReference>
<evidence type="ECO:0000313" key="2">
    <source>
        <dbReference type="EMBL" id="KAG7531443.1"/>
    </source>
</evidence>
<sequence length="195" mass="21801">MPVAPTLTLADAASERKGRLLALKKRKAGEVDDSDARGKTKVALKQRNFDPVTRQPAQHAAGGPVKNAADADDEEAAQARETVEKRMEGIAERIVQEDEAKRTQELDLLNIQPKRANWDLKRDMDKRMRKMDRKTQEAYEFLFRQRLQAMKKGTAAAQTLPGGADILANMSAVEKQRKVVAEQDAARSDDDEDMD</sequence>
<evidence type="ECO:0000313" key="3">
    <source>
        <dbReference type="Proteomes" id="UP000812966"/>
    </source>
</evidence>
<dbReference type="GO" id="GO:0005684">
    <property type="term" value="C:U2-type spliceosomal complex"/>
    <property type="evidence" value="ECO:0007669"/>
    <property type="project" value="TreeGrafter"/>
</dbReference>
<dbReference type="EMBL" id="JABELV010000091">
    <property type="protein sequence ID" value="KAG7531443.1"/>
    <property type="molecule type" value="Genomic_DNA"/>
</dbReference>
<dbReference type="GO" id="GO:0071014">
    <property type="term" value="C:post-mRNA release spliceosomal complex"/>
    <property type="evidence" value="ECO:0007669"/>
    <property type="project" value="TreeGrafter"/>
</dbReference>
<accession>A0A8K0NQ03</accession>
<reference evidence="2" key="1">
    <citation type="submission" date="2020-04" db="EMBL/GenBank/DDBJ databases">
        <title>Analysis of mating type loci in Filobasidium floriforme.</title>
        <authorList>
            <person name="Nowrousian M."/>
        </authorList>
    </citation>
    <scope>NUCLEOTIDE SEQUENCE</scope>
    <source>
        <strain evidence="2">CBS 6242</strain>
    </source>
</reference>
<dbReference type="Pfam" id="PF08315">
    <property type="entry name" value="cwf18"/>
    <property type="match status" value="1"/>
</dbReference>